<dbReference type="OMA" id="DMHIVAQ"/>
<dbReference type="InterPro" id="IPR001971">
    <property type="entry name" value="Ribosomal_uS11"/>
</dbReference>
<proteinExistence type="inferred from homology"/>
<dbReference type="Gene3D" id="3.30.420.80">
    <property type="entry name" value="Ribosomal protein S11"/>
    <property type="match status" value="1"/>
</dbReference>
<dbReference type="Pfam" id="PF00411">
    <property type="entry name" value="Ribosomal_S11"/>
    <property type="match status" value="1"/>
</dbReference>
<dbReference type="InterPro" id="IPR029058">
    <property type="entry name" value="AB_hydrolase_fold"/>
</dbReference>
<keyword evidence="3" id="KW-0687">Ribonucleoprotein</keyword>
<evidence type="ECO:0000313" key="7">
    <source>
        <dbReference type="EMBL" id="CDO73988.1"/>
    </source>
</evidence>
<dbReference type="GO" id="GO:0006412">
    <property type="term" value="P:translation"/>
    <property type="evidence" value="ECO:0007669"/>
    <property type="project" value="InterPro"/>
</dbReference>
<dbReference type="AlphaFoldDB" id="A0A060SNH6"/>
<comment type="similarity">
    <text evidence="4">Belongs to the peptidase S33 family. ABHD4/ABHD5 subfamily.</text>
</comment>
<keyword evidence="8" id="KW-1185">Reference proteome</keyword>
<evidence type="ECO:0000256" key="4">
    <source>
        <dbReference type="ARBA" id="ARBA00038097"/>
    </source>
</evidence>
<dbReference type="STRING" id="5643.A0A060SNH6"/>
<dbReference type="SUPFAM" id="SSF53137">
    <property type="entry name" value="Translational machinery components"/>
    <property type="match status" value="1"/>
</dbReference>
<evidence type="ECO:0000256" key="5">
    <source>
        <dbReference type="SAM" id="MobiDB-lite"/>
    </source>
</evidence>
<evidence type="ECO:0000313" key="8">
    <source>
        <dbReference type="Proteomes" id="UP000029665"/>
    </source>
</evidence>
<feature type="compositionally biased region" description="Basic and acidic residues" evidence="5">
    <location>
        <begin position="487"/>
        <end position="497"/>
    </location>
</feature>
<sequence length="678" mass="74202">MSLLKSLPSIRSRASLARRASFAPFSSTASTSAGATGTSQPPGILDALRDPANDSRSQPQAYDVWGKPVPPVGGVAEAPVVEDGPPLPPPESYPRSMNPVAAANQVTRAAVGQEKPLYAVSVKATRNNTIVTFARPGGDQLVTLTGGKLGFKKSNRNGYEAGYQCAVGIIGAMEEQMKKVDFEWELLLKGFGSGREAMLTAITTSVGANVKDRLKRVTDRTPIKIGERFRCLKNDVELRLAHLAQMSESASISDSISLPPAREIPSSFFSSVKSWWSAGEKGSAASEERLLRKLPYFRPAGSPPVTPDHATPVIAQSSRVELDDPRHYLNTFSIKSTTPSPDAPPPAVLLHGYGAGLGFFYQNFPALGQWVGKRGSSVHAVDWLGMGRSARVPFHVKAKREDIDGRVHEAESFFIDSLEQWRRKMGLETMTLIGHSLGGYLSIAYALRYPTRVSKLILLSPAGIPHDPNTTVPSRELTDPQTTGANEGDHPEPADPKRIQDLKSTQQEAQRQESRSRKVLTYLWEQGWSPFQIVRSTLFWGPMLIGKYSSRRFIGLGEEDTRAMHEYIMNITLAKGSGEYCISHLLAPGAHARRPMVDRISALKIPVTFVYGDHDWMDPEGGKESVERLRQAGNGFGRMYMIPHAGHHVYLDNPKAVNDLLIKELDRPAGSGRTSHSP</sequence>
<gene>
    <name evidence="7" type="ORF">BN946_scf185043.g37</name>
</gene>
<dbReference type="Gene3D" id="3.40.50.1820">
    <property type="entry name" value="alpha/beta hydrolase"/>
    <property type="match status" value="1"/>
</dbReference>
<dbReference type="InterPro" id="IPR036967">
    <property type="entry name" value="Ribosomal_uS11_sf"/>
</dbReference>
<comment type="similarity">
    <text evidence="1">Belongs to the universal ribosomal protein uS11 family.</text>
</comment>
<dbReference type="GO" id="GO:0006654">
    <property type="term" value="P:phosphatidic acid biosynthetic process"/>
    <property type="evidence" value="ECO:0007669"/>
    <property type="project" value="TreeGrafter"/>
</dbReference>
<dbReference type="EMBL" id="CCBP010000125">
    <property type="protein sequence ID" value="CDO73988.1"/>
    <property type="molecule type" value="Genomic_DNA"/>
</dbReference>
<dbReference type="GO" id="GO:0035965">
    <property type="term" value="P:cardiolipin acyl-chain remodeling"/>
    <property type="evidence" value="ECO:0007669"/>
    <property type="project" value="TreeGrafter"/>
</dbReference>
<dbReference type="GO" id="GO:0042171">
    <property type="term" value="F:lysophosphatidic acid acyltransferase activity"/>
    <property type="evidence" value="ECO:0007669"/>
    <property type="project" value="TreeGrafter"/>
</dbReference>
<evidence type="ECO:0000256" key="3">
    <source>
        <dbReference type="ARBA" id="ARBA00023274"/>
    </source>
</evidence>
<dbReference type="GO" id="GO:0005743">
    <property type="term" value="C:mitochondrial inner membrane"/>
    <property type="evidence" value="ECO:0007669"/>
    <property type="project" value="TreeGrafter"/>
</dbReference>
<dbReference type="Proteomes" id="UP000029665">
    <property type="component" value="Unassembled WGS sequence"/>
</dbReference>
<dbReference type="InterPro" id="IPR000073">
    <property type="entry name" value="AB_hydrolase_1"/>
</dbReference>
<feature type="compositionally biased region" description="Polar residues" evidence="5">
    <location>
        <begin position="468"/>
        <end position="485"/>
    </location>
</feature>
<keyword evidence="2" id="KW-0689">Ribosomal protein</keyword>
<dbReference type="PANTHER" id="PTHR42886:SF29">
    <property type="entry name" value="PUMMELIG, ISOFORM A"/>
    <property type="match status" value="1"/>
</dbReference>
<protein>
    <recommendedName>
        <fullName evidence="6">AB hydrolase-1 domain-containing protein</fullName>
    </recommendedName>
</protein>
<accession>A0A060SNH6</accession>
<dbReference type="GO" id="GO:0055088">
    <property type="term" value="P:lipid homeostasis"/>
    <property type="evidence" value="ECO:0007669"/>
    <property type="project" value="TreeGrafter"/>
</dbReference>
<dbReference type="GO" id="GO:0003735">
    <property type="term" value="F:structural constituent of ribosome"/>
    <property type="evidence" value="ECO:0007669"/>
    <property type="project" value="InterPro"/>
</dbReference>
<dbReference type="OrthoDB" id="7457040at2759"/>
<dbReference type="PANTHER" id="PTHR42886">
    <property type="entry name" value="RE40534P-RELATED"/>
    <property type="match status" value="1"/>
</dbReference>
<evidence type="ECO:0000259" key="6">
    <source>
        <dbReference type="Pfam" id="PF00561"/>
    </source>
</evidence>
<dbReference type="GO" id="GO:0004623">
    <property type="term" value="F:phospholipase A2 activity"/>
    <property type="evidence" value="ECO:0007669"/>
    <property type="project" value="TreeGrafter"/>
</dbReference>
<comment type="caution">
    <text evidence="7">The sequence shown here is derived from an EMBL/GenBank/DDBJ whole genome shotgun (WGS) entry which is preliminary data.</text>
</comment>
<feature type="region of interest" description="Disordered" evidence="5">
    <location>
        <begin position="467"/>
        <end position="497"/>
    </location>
</feature>
<organism evidence="7 8">
    <name type="scientific">Pycnoporus cinnabarinus</name>
    <name type="common">Cinnabar-red polypore</name>
    <name type="synonym">Trametes cinnabarina</name>
    <dbReference type="NCBI Taxonomy" id="5643"/>
    <lineage>
        <taxon>Eukaryota</taxon>
        <taxon>Fungi</taxon>
        <taxon>Dikarya</taxon>
        <taxon>Basidiomycota</taxon>
        <taxon>Agaricomycotina</taxon>
        <taxon>Agaricomycetes</taxon>
        <taxon>Polyporales</taxon>
        <taxon>Polyporaceae</taxon>
        <taxon>Trametes</taxon>
    </lineage>
</organism>
<feature type="compositionally biased region" description="Low complexity" evidence="5">
    <location>
        <begin position="72"/>
        <end position="84"/>
    </location>
</feature>
<evidence type="ECO:0000256" key="2">
    <source>
        <dbReference type="ARBA" id="ARBA00022980"/>
    </source>
</evidence>
<dbReference type="GO" id="GO:1990904">
    <property type="term" value="C:ribonucleoprotein complex"/>
    <property type="evidence" value="ECO:0007669"/>
    <property type="project" value="UniProtKB-KW"/>
</dbReference>
<reference evidence="7" key="1">
    <citation type="submission" date="2014-01" db="EMBL/GenBank/DDBJ databases">
        <title>The genome of the white-rot fungus Pycnoporus cinnabarinus: a basidiomycete model with a versatile arsenal for lignocellulosic biomass breakdown.</title>
        <authorList>
            <person name="Levasseur A."/>
            <person name="Lomascolo A."/>
            <person name="Ruiz-Duenas F.J."/>
            <person name="Uzan E."/>
            <person name="Piumi F."/>
            <person name="Kues U."/>
            <person name="Ram A.F.J."/>
            <person name="Murat C."/>
            <person name="Haon M."/>
            <person name="Benoit I."/>
            <person name="Arfi Y."/>
            <person name="Chevret D."/>
            <person name="Drula E."/>
            <person name="Kwon M.J."/>
            <person name="Gouret P."/>
            <person name="Lesage-Meessen L."/>
            <person name="Lombard V."/>
            <person name="Mariette J."/>
            <person name="Noirot C."/>
            <person name="Park J."/>
            <person name="Patyshakuliyeva A."/>
            <person name="Wieneger R.A.B."/>
            <person name="Wosten H.A.B."/>
            <person name="Martin F."/>
            <person name="Coutinho P.M."/>
            <person name="de Vries R."/>
            <person name="Martinez A.T."/>
            <person name="Klopp C."/>
            <person name="Pontarotti P."/>
            <person name="Henrissat B."/>
            <person name="Record E."/>
        </authorList>
    </citation>
    <scope>NUCLEOTIDE SEQUENCE [LARGE SCALE GENOMIC DNA]</scope>
    <source>
        <strain evidence="7">BRFM137</strain>
    </source>
</reference>
<name>A0A060SNH6_PYCCI</name>
<dbReference type="Pfam" id="PF00561">
    <property type="entry name" value="Abhydrolase_1"/>
    <property type="match status" value="1"/>
</dbReference>
<dbReference type="HOGENOM" id="CLU_405506_0_0_1"/>
<feature type="domain" description="AB hydrolase-1" evidence="6">
    <location>
        <begin position="348"/>
        <end position="654"/>
    </location>
</feature>
<dbReference type="GO" id="GO:0005840">
    <property type="term" value="C:ribosome"/>
    <property type="evidence" value="ECO:0007669"/>
    <property type="project" value="UniProtKB-KW"/>
</dbReference>
<evidence type="ECO:0000256" key="1">
    <source>
        <dbReference type="ARBA" id="ARBA00006194"/>
    </source>
</evidence>
<dbReference type="SUPFAM" id="SSF53474">
    <property type="entry name" value="alpha/beta-Hydrolases"/>
    <property type="match status" value="1"/>
</dbReference>
<feature type="compositionally biased region" description="Low complexity" evidence="5">
    <location>
        <begin position="20"/>
        <end position="39"/>
    </location>
</feature>
<feature type="region of interest" description="Disordered" evidence="5">
    <location>
        <begin position="20"/>
        <end position="97"/>
    </location>
</feature>